<comment type="similarity">
    <text evidence="1">Belongs to the TRAFAC class translation factor GTPase superfamily. Classic translation factor GTPase family. EF-Tu/EF-1A subfamily.</text>
</comment>
<feature type="compositionally biased region" description="Acidic residues" evidence="4">
    <location>
        <begin position="1265"/>
        <end position="1285"/>
    </location>
</feature>
<dbReference type="InterPro" id="IPR050055">
    <property type="entry name" value="EF-Tu_GTPase"/>
</dbReference>
<feature type="region of interest" description="Disordered" evidence="4">
    <location>
        <begin position="1124"/>
        <end position="1144"/>
    </location>
</feature>
<feature type="compositionally biased region" description="Low complexity" evidence="4">
    <location>
        <begin position="1330"/>
        <end position="1356"/>
    </location>
</feature>
<feature type="region of interest" description="Disordered" evidence="4">
    <location>
        <begin position="1547"/>
        <end position="1652"/>
    </location>
</feature>
<dbReference type="CDD" id="cd03694">
    <property type="entry name" value="GTPBP_II"/>
    <property type="match status" value="1"/>
</dbReference>
<feature type="compositionally biased region" description="Polar residues" evidence="4">
    <location>
        <begin position="1422"/>
        <end position="1432"/>
    </location>
</feature>
<comment type="caution">
    <text evidence="7">The sequence shown here is derived from an EMBL/GenBank/DDBJ whole genome shotgun (WGS) entry which is preliminary data.</text>
</comment>
<evidence type="ECO:0000259" key="6">
    <source>
        <dbReference type="PROSITE" id="PS51722"/>
    </source>
</evidence>
<dbReference type="EMBL" id="PUHQ01000013">
    <property type="protein sequence ID" value="KAG0664587.1"/>
    <property type="molecule type" value="Genomic_DNA"/>
</dbReference>
<dbReference type="PANTHER" id="PTHR43721:SF9">
    <property type="entry name" value="GTP-BINDING PROTEIN 1"/>
    <property type="match status" value="1"/>
</dbReference>
<dbReference type="PROSITE" id="PS50280">
    <property type="entry name" value="SET"/>
    <property type="match status" value="1"/>
</dbReference>
<feature type="region of interest" description="Disordered" evidence="4">
    <location>
        <begin position="1159"/>
        <end position="1508"/>
    </location>
</feature>
<feature type="compositionally biased region" description="Low complexity" evidence="4">
    <location>
        <begin position="1075"/>
        <end position="1100"/>
    </location>
</feature>
<keyword evidence="3" id="KW-0342">GTP-binding</keyword>
<dbReference type="FunFam" id="3.40.50.300:FF:000091">
    <property type="entry name" value="Probable GTP-binding protein 1"/>
    <property type="match status" value="1"/>
</dbReference>
<protein>
    <submittedName>
        <fullName evidence="7">Uncharacterized protein</fullName>
    </submittedName>
</protein>
<evidence type="ECO:0000313" key="8">
    <source>
        <dbReference type="Proteomes" id="UP000777482"/>
    </source>
</evidence>
<dbReference type="InterPro" id="IPR001214">
    <property type="entry name" value="SET_dom"/>
</dbReference>
<feature type="compositionally biased region" description="Low complexity" evidence="4">
    <location>
        <begin position="1712"/>
        <end position="1739"/>
    </location>
</feature>
<dbReference type="Pfam" id="PF00009">
    <property type="entry name" value="GTP_EFTU"/>
    <property type="match status" value="1"/>
</dbReference>
<feature type="domain" description="SET" evidence="5">
    <location>
        <begin position="837"/>
        <end position="975"/>
    </location>
</feature>
<keyword evidence="8" id="KW-1185">Reference proteome</keyword>
<feature type="compositionally biased region" description="Acidic residues" evidence="4">
    <location>
        <begin position="1295"/>
        <end position="1307"/>
    </location>
</feature>
<dbReference type="Pfam" id="PF00856">
    <property type="entry name" value="SET"/>
    <property type="match status" value="1"/>
</dbReference>
<dbReference type="GO" id="GO:0005525">
    <property type="term" value="F:GTP binding"/>
    <property type="evidence" value="ECO:0007669"/>
    <property type="project" value="UniProtKB-KW"/>
</dbReference>
<dbReference type="InterPro" id="IPR027417">
    <property type="entry name" value="P-loop_NTPase"/>
</dbReference>
<feature type="compositionally biased region" description="Gly residues" evidence="4">
    <location>
        <begin position="1445"/>
        <end position="1461"/>
    </location>
</feature>
<dbReference type="SMART" id="SM00317">
    <property type="entry name" value="SET"/>
    <property type="match status" value="1"/>
</dbReference>
<dbReference type="InterPro" id="IPR035531">
    <property type="entry name" value="GTPBP1-like"/>
</dbReference>
<dbReference type="InterPro" id="IPR009000">
    <property type="entry name" value="Transl_B-barrel_sf"/>
</dbReference>
<feature type="compositionally biased region" description="Basic and acidic residues" evidence="4">
    <location>
        <begin position="1675"/>
        <end position="1692"/>
    </location>
</feature>
<feature type="region of interest" description="Disordered" evidence="4">
    <location>
        <begin position="1"/>
        <end position="56"/>
    </location>
</feature>
<feature type="compositionally biased region" description="Low complexity" evidence="4">
    <location>
        <begin position="43"/>
        <end position="54"/>
    </location>
</feature>
<dbReference type="SUPFAM" id="SSF50447">
    <property type="entry name" value="Translation proteins"/>
    <property type="match status" value="1"/>
</dbReference>
<feature type="region of interest" description="Disordered" evidence="4">
    <location>
        <begin position="1811"/>
        <end position="1865"/>
    </location>
</feature>
<proteinExistence type="inferred from homology"/>
<feature type="compositionally biased region" description="Basic residues" evidence="4">
    <location>
        <begin position="849"/>
        <end position="860"/>
    </location>
</feature>
<dbReference type="InterPro" id="IPR046341">
    <property type="entry name" value="SET_dom_sf"/>
</dbReference>
<dbReference type="InterPro" id="IPR009001">
    <property type="entry name" value="Transl_elong_EF1A/Init_IF2_C"/>
</dbReference>
<sequence>MATRFDKRAMGHPLPSAEANSRPTLSSFQDEVAASERARRTRTTSAGNNSTAAGEAVDTLAEKVKEIDLDQIESAQDEDDGRSLKERLLEPTEADYGAIAGLLDRALLRLSGEIVVQLGAHSLTQKGIAAILESPDSKQAGDPSATVLKQTEVDTILATLREALSTINSEVSILHNPFDAEGKYKADDGIKLTPTASAVNDEDTNRRWRNKALKLMVRRKPETAEDLIESRIAVVGNVDAGKSSLLGVLTRSRLDDGRGKARVSLFRHKHEIETGRTSSAGNEILGFQPDGKVIVPEDHAKQQATWESIAHKAAKVVSFTDLAGHEKYLKALRQTTLAGLTGTAPDFVLLILGANAGLIGMSKEHLSVALALSLPIVCVITKVDSTPPQVYEQTVKQLVKVLRSPGCRKKPVFVNDNGMACELAMGFAAEKACPVFRVSNVTGEGLELLKSFLNVVRPAHSAEVFPVDADFELAVADVYSVPFVGTVVSGVVMAGCVRPGDVPLLGPDSVNQFIPAAIKSIQRKRVNVDYAEAGQAVTLALKRIKRAQVRKGMVLLAKGEKPPMATRRFEGQTLILYHNTLITTRWQAMMHIGAARQTVQIEKIVEKQAIRTGDRATIRFKFVKNSEYLHVGMRFLLREGKTKALGVVTRLLPDNSRDDPEPAPHCYKALPARSGFSRKGSATRTSSRLRAVRFSPFLSLERAMSSISTAQASKSFLSQCDDLLTRLILDYSVFGVPKLDGRATGKIEDAREPRMTDREFDDTRELVRQTMLHPVTNQLNRPRPQLRKGTVKVDDALASLVKLTPVRNFVKKWEDEEAPGIFANHAKRYILALRPDSGISFHETDRYKNPRGSKSRKGKKPIAVDTRARRDPATFIEVGVFATRNFKKGEVVNLRGGIADLTEEEDDEMRDSGGRRDFSVLWSERKNCFCLLLGPARFVNHDCRNNVEFQLVGANMTFKVLEDIAKDEEIFTHYGELARRSEYNDAAPCSRTLSTGDHYFDTNNAACLCATCEELAQGAFASKKKVAEPKPRPVAAVPPSRRSHRSATLSAPDYNEARAQSAPVASGSGHSLTASRSVRSGGLTRSSSLSALSGGSSPRGARIRPPSARIVPVRGEASAIEALRNKPRGVIQPKLPPPPGYADDYTWDKKKRVAHYIGPVASQVEKKPESSLSRSASAPSLASLGKRKREESDSPAPPPRSRARPANKKESPAPSSPKKSRLAQVKLKAVRLGERMSRRLADAPTASGASARDRKLAQLRKEMGGADESDLSSLDDEEEEEEEEQPAVTSAAEAVEADSDEEADEAAVEQQLLSPQRSASGTREADTPALSASSTASISLVVSSSSSRGQASSSRSRLVDLSHTTSTPVEEIGTPSLHAPSETGEEDEVLLCPVPDGKPALLAPAPSFYATGPSASYGAAVSSDNGSATGNVQDFRLGRSDLDRGGNGSAGQGIGASGGSGGDEEDDGDKRPPKKAIPVDAMGDVAVEAEKDKGKQREENGGQGKGEAIALNGGVSVASNTAYPPIPPVLMRADSLNSNDSRDAAAALLLLLGAPPPPTSLGTPPEEPPSRESPAPSQAPKKRTRRSEVAATSSPQRQDGPRPLGLARRASRSGCTEPSAVASFVASAVPPPPETRRTRSQPIAGKLQDVLSAPETLAAIGGYDWAKGKYISTKEALHNPSEDPRPPPREPSESSTPSPPPAKRPRRRITESASASPIPSGSSRMPVSPRRPTSSTASRQLAKRTLRAQSPAPDVKPPVKPPPTPLPMGSRSTRRSFPMANMKVADLVYSPAARQATGGWDPVLGKYVSAAHAAPTTESPAPSANSRTPPASSRSEKKEQPSRPPLADGKRATRRSFPMANTTVSDLVYSREARAAAGGWDPVLGKYVTASSAQAGPSSSARS</sequence>
<feature type="compositionally biased region" description="Low complexity" evidence="4">
    <location>
        <begin position="1811"/>
        <end position="1824"/>
    </location>
</feature>
<dbReference type="CDD" id="cd04165">
    <property type="entry name" value="GTPBP1_like"/>
    <property type="match status" value="1"/>
</dbReference>
<dbReference type="InterPro" id="IPR004161">
    <property type="entry name" value="EFTu-like_2"/>
</dbReference>
<feature type="compositionally biased region" description="Basic and acidic residues" evidence="4">
    <location>
        <begin position="1488"/>
        <end position="1500"/>
    </location>
</feature>
<organism evidence="7 8">
    <name type="scientific">Rhodotorula mucilaginosa</name>
    <name type="common">Yeast</name>
    <name type="synonym">Rhodotorula rubra</name>
    <dbReference type="NCBI Taxonomy" id="5537"/>
    <lineage>
        <taxon>Eukaryota</taxon>
        <taxon>Fungi</taxon>
        <taxon>Dikarya</taxon>
        <taxon>Basidiomycota</taxon>
        <taxon>Pucciniomycotina</taxon>
        <taxon>Microbotryomycetes</taxon>
        <taxon>Sporidiobolales</taxon>
        <taxon>Sporidiobolaceae</taxon>
        <taxon>Rhodotorula</taxon>
    </lineage>
</organism>
<dbReference type="InterPro" id="IPR000795">
    <property type="entry name" value="T_Tr_GTP-bd_dom"/>
</dbReference>
<feature type="compositionally biased region" description="Low complexity" evidence="4">
    <location>
        <begin position="1170"/>
        <end position="1184"/>
    </location>
</feature>
<dbReference type="CDD" id="cd03708">
    <property type="entry name" value="GTPBP_III"/>
    <property type="match status" value="1"/>
</dbReference>
<feature type="region of interest" description="Disordered" evidence="4">
    <location>
        <begin position="1674"/>
        <end position="1778"/>
    </location>
</feature>
<feature type="compositionally biased region" description="Pro residues" evidence="4">
    <location>
        <begin position="1754"/>
        <end position="1766"/>
    </location>
</feature>
<dbReference type="GO" id="GO:0003924">
    <property type="term" value="F:GTPase activity"/>
    <property type="evidence" value="ECO:0007669"/>
    <property type="project" value="InterPro"/>
</dbReference>
<dbReference type="FunFam" id="2.40.30.10:FF:000014">
    <property type="entry name" value="Probable GTP-binding protein 1"/>
    <property type="match status" value="1"/>
</dbReference>
<feature type="compositionally biased region" description="Basic and acidic residues" evidence="4">
    <location>
        <begin position="1251"/>
        <end position="1264"/>
    </location>
</feature>
<dbReference type="Gene3D" id="3.40.50.300">
    <property type="entry name" value="P-loop containing nucleotide triphosphate hydrolases"/>
    <property type="match status" value="1"/>
</dbReference>
<gene>
    <name evidence="7" type="ORF">C6P46_001183</name>
</gene>
<evidence type="ECO:0000256" key="3">
    <source>
        <dbReference type="ARBA" id="ARBA00023134"/>
    </source>
</evidence>
<dbReference type="Gene3D" id="2.40.30.10">
    <property type="entry name" value="Translation factors"/>
    <property type="match status" value="2"/>
</dbReference>
<dbReference type="PROSITE" id="PS51722">
    <property type="entry name" value="G_TR_2"/>
    <property type="match status" value="1"/>
</dbReference>
<feature type="region of interest" description="Disordered" evidence="4">
    <location>
        <begin position="841"/>
        <end position="864"/>
    </location>
</feature>
<feature type="compositionally biased region" description="Low complexity" evidence="4">
    <location>
        <begin position="1618"/>
        <end position="1628"/>
    </location>
</feature>
<dbReference type="OrthoDB" id="248233at2759"/>
<feature type="compositionally biased region" description="Polar residues" evidence="4">
    <location>
        <begin position="18"/>
        <end position="29"/>
    </location>
</feature>
<accession>A0A9P6W5H6</accession>
<dbReference type="SUPFAM" id="SSF52540">
    <property type="entry name" value="P-loop containing nucleoside triphosphate hydrolases"/>
    <property type="match status" value="1"/>
</dbReference>
<dbReference type="GO" id="GO:0003746">
    <property type="term" value="F:translation elongation factor activity"/>
    <property type="evidence" value="ECO:0007669"/>
    <property type="project" value="TreeGrafter"/>
</dbReference>
<feature type="domain" description="Tr-type G" evidence="6">
    <location>
        <begin position="227"/>
        <end position="463"/>
    </location>
</feature>
<dbReference type="SUPFAM" id="SSF82199">
    <property type="entry name" value="SET domain"/>
    <property type="match status" value="1"/>
</dbReference>
<keyword evidence="2" id="KW-0547">Nucleotide-binding</keyword>
<dbReference type="PANTHER" id="PTHR43721">
    <property type="entry name" value="ELONGATION FACTOR TU-RELATED"/>
    <property type="match status" value="1"/>
</dbReference>
<evidence type="ECO:0000256" key="4">
    <source>
        <dbReference type="SAM" id="MobiDB-lite"/>
    </source>
</evidence>
<evidence type="ECO:0000256" key="2">
    <source>
        <dbReference type="ARBA" id="ARBA00022741"/>
    </source>
</evidence>
<evidence type="ECO:0000256" key="1">
    <source>
        <dbReference type="ARBA" id="ARBA00007249"/>
    </source>
</evidence>
<dbReference type="Gene3D" id="2.170.270.10">
    <property type="entry name" value="SET domain"/>
    <property type="match status" value="1"/>
</dbReference>
<feature type="region of interest" description="Disordered" evidence="4">
    <location>
        <begin position="1022"/>
        <end position="1110"/>
    </location>
</feature>
<dbReference type="Pfam" id="PF03144">
    <property type="entry name" value="GTP_EFTU_D2"/>
    <property type="match status" value="1"/>
</dbReference>
<dbReference type="SUPFAM" id="SSF50465">
    <property type="entry name" value="EF-Tu/eEF-1alpha/eIF2-gamma C-terminal domain"/>
    <property type="match status" value="1"/>
</dbReference>
<reference evidence="7 8" key="1">
    <citation type="submission" date="2020-11" db="EMBL/GenBank/DDBJ databases">
        <title>Kefir isolates.</title>
        <authorList>
            <person name="Marcisauskas S."/>
            <person name="Kim Y."/>
            <person name="Blasche S."/>
        </authorList>
    </citation>
    <scope>NUCLEOTIDE SEQUENCE [LARGE SCALE GENOMIC DNA]</scope>
    <source>
        <strain evidence="7 8">KR</strain>
    </source>
</reference>
<dbReference type="Proteomes" id="UP000777482">
    <property type="component" value="Unassembled WGS sequence"/>
</dbReference>
<evidence type="ECO:0000259" key="5">
    <source>
        <dbReference type="PROSITE" id="PS50280"/>
    </source>
</evidence>
<name>A0A9P6W5H6_RHOMI</name>
<evidence type="ECO:0000313" key="7">
    <source>
        <dbReference type="EMBL" id="KAG0664587.1"/>
    </source>
</evidence>
<feature type="compositionally biased region" description="Basic and acidic residues" evidence="4">
    <location>
        <begin position="1231"/>
        <end position="1241"/>
    </location>
</feature>
<feature type="compositionally biased region" description="Polar residues" evidence="4">
    <location>
        <begin position="1311"/>
        <end position="1321"/>
    </location>
</feature>